<sequence length="691" mass="74890">MTGLLAGGGKPLFGDDRLLFDGGLPLGGGKPLFGGRLLFGGDYNPEQWDPPVWREDVALMREARVNTVTLGVFAWAFLEVDDDVWEWDWFDEVIGLLHEGGIGIDLATPTAAPPTWLHRAHPEIIPVDRHGIRYHPGGRLGWCASNPTWHEYSTRIARRLGERYGAHPAVRMWHVSNELGGGNRLCYCDASSDAFRVWTRERYGTIDALNRAWGTAVWGLRYRTFDDVVAPLASESGHNPSMLLAFDRFASDAHLGQFRRERDALRAAGVETPITTNLMLDVGGSVADYAQWTDDLDVVAIDHYTKAADPHRERELAFVASRARGLDRTKPWLVMEQSISAVNWQRRNAPKVPGEAIRDAVQHLAHGSDSALFFQWRASASGVEQYHSALVPHAGTDTAQWREVVRLGGILDRLGEVAGSLVEPSRVAILADIPAKWAWEEGEKPHNGYPIELSGRRWHEAFSARGLVPDVVAPSASVTAYDLLVVPGLYAVDDALAERIGDAAAAGTTVVIGHLSGIVDEENRVRTGGYPGAFRELVGVFGEELAPLLEGEEVVLASGAVAVDWTERLRAVDAEIVDAYATGPLAGLPAVTRRRVGAGEAWYVSADLRDGFEDLVEGVVAASGVRANVPVVAGVEALRRVGREASWLFLINHGDTDAVLPASGYELVGSTPVTGSLALPAGAVAVVREAE</sequence>
<proteinExistence type="inferred from homology"/>
<comment type="catalytic activity">
    <reaction evidence="1 6">
        <text>Hydrolysis of terminal non-reducing beta-D-galactose residues in beta-D-galactosides.</text>
        <dbReference type="EC" id="3.2.1.23"/>
    </reaction>
</comment>
<evidence type="ECO:0000256" key="1">
    <source>
        <dbReference type="ARBA" id="ARBA00001412"/>
    </source>
</evidence>
<dbReference type="PANTHER" id="PTHR36447:SF1">
    <property type="entry name" value="BETA-GALACTOSIDASE GANA"/>
    <property type="match status" value="1"/>
</dbReference>
<dbReference type="InterPro" id="IPR003476">
    <property type="entry name" value="Glyco_hydro_42"/>
</dbReference>
<dbReference type="InterPro" id="IPR013738">
    <property type="entry name" value="Beta_galactosidase_Trimer"/>
</dbReference>
<keyword evidence="11" id="KW-1185">Reference proteome</keyword>
<dbReference type="Pfam" id="PF02449">
    <property type="entry name" value="Glyco_hydro_42"/>
    <property type="match status" value="1"/>
</dbReference>
<evidence type="ECO:0000313" key="10">
    <source>
        <dbReference type="EMBL" id="MFH8250562.1"/>
    </source>
</evidence>
<evidence type="ECO:0000259" key="9">
    <source>
        <dbReference type="Pfam" id="PF08533"/>
    </source>
</evidence>
<dbReference type="Gene3D" id="2.60.40.1180">
    <property type="entry name" value="Golgi alpha-mannosidase II"/>
    <property type="match status" value="1"/>
</dbReference>
<evidence type="ECO:0000256" key="2">
    <source>
        <dbReference type="ARBA" id="ARBA00005940"/>
    </source>
</evidence>
<dbReference type="EMBL" id="JBIQWL010000003">
    <property type="protein sequence ID" value="MFH8250562.1"/>
    <property type="molecule type" value="Genomic_DNA"/>
</dbReference>
<comment type="similarity">
    <text evidence="2 6">Belongs to the glycosyl hydrolase 42 family.</text>
</comment>
<dbReference type="RefSeq" id="WP_396640523.1">
    <property type="nucleotide sequence ID" value="NZ_JBIQWL010000003.1"/>
</dbReference>
<keyword evidence="5 6" id="KW-0326">Glycosidase</keyword>
<dbReference type="InterPro" id="IPR017853">
    <property type="entry name" value="GH"/>
</dbReference>
<dbReference type="Gene3D" id="3.20.20.80">
    <property type="entry name" value="Glycosidases"/>
    <property type="match status" value="1"/>
</dbReference>
<evidence type="ECO:0000259" key="7">
    <source>
        <dbReference type="Pfam" id="PF02449"/>
    </source>
</evidence>
<dbReference type="SUPFAM" id="SSF52317">
    <property type="entry name" value="Class I glutamine amidotransferase-like"/>
    <property type="match status" value="1"/>
</dbReference>
<evidence type="ECO:0000256" key="6">
    <source>
        <dbReference type="PIRNR" id="PIRNR001084"/>
    </source>
</evidence>
<organism evidence="10 11">
    <name type="scientific">Microbacterium alkaliflavum</name>
    <dbReference type="NCBI Taxonomy" id="3248839"/>
    <lineage>
        <taxon>Bacteria</taxon>
        <taxon>Bacillati</taxon>
        <taxon>Actinomycetota</taxon>
        <taxon>Actinomycetes</taxon>
        <taxon>Micrococcales</taxon>
        <taxon>Microbacteriaceae</taxon>
        <taxon>Microbacterium</taxon>
    </lineage>
</organism>
<dbReference type="Pfam" id="PF08532">
    <property type="entry name" value="Glyco_hydro_42M"/>
    <property type="match status" value="1"/>
</dbReference>
<dbReference type="EC" id="3.2.1.23" evidence="3 6"/>
<dbReference type="Pfam" id="PF08533">
    <property type="entry name" value="Glyco_hydro_42C"/>
    <property type="match status" value="1"/>
</dbReference>
<protein>
    <recommendedName>
        <fullName evidence="3 6">Beta-galactosidase</fullName>
        <shortName evidence="6">Beta-gal</shortName>
        <ecNumber evidence="3 6">3.2.1.23</ecNumber>
    </recommendedName>
</protein>
<accession>A0ABW7Q7U5</accession>
<dbReference type="SUPFAM" id="SSF51445">
    <property type="entry name" value="(Trans)glycosidases"/>
    <property type="match status" value="1"/>
</dbReference>
<evidence type="ECO:0000256" key="4">
    <source>
        <dbReference type="ARBA" id="ARBA00022801"/>
    </source>
</evidence>
<evidence type="ECO:0000313" key="11">
    <source>
        <dbReference type="Proteomes" id="UP001610861"/>
    </source>
</evidence>
<comment type="caution">
    <text evidence="10">The sequence shown here is derived from an EMBL/GenBank/DDBJ whole genome shotgun (WGS) entry which is preliminary data.</text>
</comment>
<feature type="domain" description="Beta-galactosidase C-terminal" evidence="9">
    <location>
        <begin position="634"/>
        <end position="689"/>
    </location>
</feature>
<feature type="domain" description="Glycoside hydrolase family 42 N-terminal" evidence="7">
    <location>
        <begin position="42"/>
        <end position="412"/>
    </location>
</feature>
<feature type="domain" description="Beta-galactosidase trimerisation" evidence="8">
    <location>
        <begin position="426"/>
        <end position="622"/>
    </location>
</feature>
<dbReference type="PANTHER" id="PTHR36447">
    <property type="entry name" value="BETA-GALACTOSIDASE GANA"/>
    <property type="match status" value="1"/>
</dbReference>
<dbReference type="Gene3D" id="3.40.50.880">
    <property type="match status" value="1"/>
</dbReference>
<evidence type="ECO:0000259" key="8">
    <source>
        <dbReference type="Pfam" id="PF08532"/>
    </source>
</evidence>
<dbReference type="InterPro" id="IPR013739">
    <property type="entry name" value="Beta_galactosidase_C"/>
</dbReference>
<dbReference type="InterPro" id="IPR029062">
    <property type="entry name" value="Class_I_gatase-like"/>
</dbReference>
<dbReference type="CDD" id="cd03143">
    <property type="entry name" value="A4_beta-galactosidase_middle_domain"/>
    <property type="match status" value="1"/>
</dbReference>
<gene>
    <name evidence="10" type="ORF">ACH3VR_09390</name>
</gene>
<dbReference type="GO" id="GO:0004565">
    <property type="term" value="F:beta-galactosidase activity"/>
    <property type="evidence" value="ECO:0007669"/>
    <property type="project" value="UniProtKB-EC"/>
</dbReference>
<name>A0ABW7Q7U5_9MICO</name>
<dbReference type="InterPro" id="IPR013780">
    <property type="entry name" value="Glyco_hydro_b"/>
</dbReference>
<evidence type="ECO:0000256" key="5">
    <source>
        <dbReference type="ARBA" id="ARBA00023295"/>
    </source>
</evidence>
<keyword evidence="4 6" id="KW-0378">Hydrolase</keyword>
<evidence type="ECO:0000256" key="3">
    <source>
        <dbReference type="ARBA" id="ARBA00012756"/>
    </source>
</evidence>
<dbReference type="PIRSF" id="PIRSF001084">
    <property type="entry name" value="B-galactosidase"/>
    <property type="match status" value="1"/>
</dbReference>
<dbReference type="Proteomes" id="UP001610861">
    <property type="component" value="Unassembled WGS sequence"/>
</dbReference>
<dbReference type="InterPro" id="IPR013529">
    <property type="entry name" value="Glyco_hydro_42_N"/>
</dbReference>
<reference evidence="10 11" key="1">
    <citation type="submission" date="2024-09" db="EMBL/GenBank/DDBJ databases">
        <authorList>
            <person name="Pan X."/>
        </authorList>
    </citation>
    <scope>NUCLEOTIDE SEQUENCE [LARGE SCALE GENOMIC DNA]</scope>
    <source>
        <strain evidence="10 11">B2969</strain>
    </source>
</reference>